<keyword evidence="2" id="KW-1185">Reference proteome</keyword>
<reference evidence="1 2" key="1">
    <citation type="submission" date="2018-12" db="EMBL/GenBank/DDBJ databases">
        <authorList>
            <consortium name="Pathogen Informatics"/>
        </authorList>
    </citation>
    <scope>NUCLEOTIDE SEQUENCE [LARGE SCALE GENOMIC DNA]</scope>
    <source>
        <strain evidence="1 2">NCTC3166</strain>
    </source>
</reference>
<organism evidence="1 2">
    <name type="scientific">Streptococcus viridans</name>
    <dbReference type="NCBI Taxonomy" id="78535"/>
    <lineage>
        <taxon>Bacteria</taxon>
        <taxon>Bacillati</taxon>
        <taxon>Bacillota</taxon>
        <taxon>Bacilli</taxon>
        <taxon>Lactobacillales</taxon>
        <taxon>Streptococcaceae</taxon>
        <taxon>Streptococcus</taxon>
    </lineage>
</organism>
<accession>A0A447Z6B2</accession>
<dbReference type="InterPro" id="IPR036699">
    <property type="entry name" value="YehR-like_sf"/>
</dbReference>
<gene>
    <name evidence="1" type="ORF">NCTC3166_01542</name>
</gene>
<name>A0A447Z6B2_9STRE</name>
<dbReference type="Proteomes" id="UP000270025">
    <property type="component" value="Chromosome"/>
</dbReference>
<proteinExistence type="predicted"/>
<dbReference type="EMBL" id="LR134266">
    <property type="protein sequence ID" value="VED67709.1"/>
    <property type="molecule type" value="Genomic_DNA"/>
</dbReference>
<dbReference type="SUPFAM" id="SSF160704">
    <property type="entry name" value="YehR-like"/>
    <property type="match status" value="1"/>
</dbReference>
<dbReference type="AlphaFoldDB" id="A0A447Z6B2"/>
<dbReference type="KEGG" id="svf:NCTC3166_01542"/>
<dbReference type="RefSeq" id="WP_164555421.1">
    <property type="nucleotide sequence ID" value="NZ_LR134266.1"/>
</dbReference>
<evidence type="ECO:0000313" key="2">
    <source>
        <dbReference type="Proteomes" id="UP000270025"/>
    </source>
</evidence>
<dbReference type="PROSITE" id="PS51257">
    <property type="entry name" value="PROKAR_LIPOPROTEIN"/>
    <property type="match status" value="1"/>
</dbReference>
<evidence type="ECO:0000313" key="1">
    <source>
        <dbReference type="EMBL" id="VED67709.1"/>
    </source>
</evidence>
<sequence>MKTLKQGLLLIVTFIVFLGLTACSVEREETYEKKDKDILLRVTIRHRSNQMISEEFWADNFNVNIEDDSEFDYIKKEIVEPKKGISGYTTDVSRTKEGGLMIHTKIVYQDLDVEALNKANDEKKTFGELANYSEHIKNFKKEGYKRIK</sequence>
<protein>
    <recommendedName>
        <fullName evidence="3">Lipoprotein</fullName>
    </recommendedName>
</protein>
<evidence type="ECO:0008006" key="3">
    <source>
        <dbReference type="Google" id="ProtNLM"/>
    </source>
</evidence>